<evidence type="ECO:0008006" key="4">
    <source>
        <dbReference type="Google" id="ProtNLM"/>
    </source>
</evidence>
<keyword evidence="1" id="KW-0732">Signal</keyword>
<accession>A0A5J4KJP8</accession>
<reference evidence="2 3" key="1">
    <citation type="submission" date="2019-10" db="EMBL/GenBank/DDBJ databases">
        <title>Dictyobacter vulcani sp. nov., within the class Ktedonobacteria, isolated from soil of volcanic Mt. Zao.</title>
        <authorList>
            <person name="Zheng Y."/>
            <person name="Wang C.M."/>
            <person name="Sakai Y."/>
            <person name="Abe K."/>
            <person name="Yokota A."/>
            <person name="Yabe S."/>
        </authorList>
    </citation>
    <scope>NUCLEOTIDE SEQUENCE [LARGE SCALE GENOMIC DNA]</scope>
    <source>
        <strain evidence="2 3">W12</strain>
    </source>
</reference>
<dbReference type="EMBL" id="BKZW01000001">
    <property type="protein sequence ID" value="GER88045.1"/>
    <property type="molecule type" value="Genomic_DNA"/>
</dbReference>
<evidence type="ECO:0000313" key="3">
    <source>
        <dbReference type="Proteomes" id="UP000326912"/>
    </source>
</evidence>
<feature type="signal peptide" evidence="1">
    <location>
        <begin position="1"/>
        <end position="31"/>
    </location>
</feature>
<comment type="caution">
    <text evidence="2">The sequence shown here is derived from an EMBL/GenBank/DDBJ whole genome shotgun (WGS) entry which is preliminary data.</text>
</comment>
<proteinExistence type="predicted"/>
<organism evidence="2 3">
    <name type="scientific">Dictyobacter vulcani</name>
    <dbReference type="NCBI Taxonomy" id="2607529"/>
    <lineage>
        <taxon>Bacteria</taxon>
        <taxon>Bacillati</taxon>
        <taxon>Chloroflexota</taxon>
        <taxon>Ktedonobacteria</taxon>
        <taxon>Ktedonobacterales</taxon>
        <taxon>Dictyobacteraceae</taxon>
        <taxon>Dictyobacter</taxon>
    </lineage>
</organism>
<evidence type="ECO:0000256" key="1">
    <source>
        <dbReference type="SAM" id="SignalP"/>
    </source>
</evidence>
<keyword evidence="3" id="KW-1185">Reference proteome</keyword>
<sequence length="200" mass="22439">MKKLSFSQLALAIMSMCLLCFLSACTQQANANNNDNVPSSTLPKATATTGAPKLQTYTAQYFTVGYPQSWQAQRGQGDTVIISYPAYKANFVVSDLATNSPDAMNTIQQHLDILLIRQHSDYNDFKTYPERHAIIGGQDWTFVYWSGTNKNSGNKFKGTIGATTYKGKRYIMDYSSLFNDFDNVYNGGFKLMEDSFKFKN</sequence>
<feature type="chain" id="PRO_5023881932" description="Lipoprotein" evidence="1">
    <location>
        <begin position="32"/>
        <end position="200"/>
    </location>
</feature>
<dbReference type="Proteomes" id="UP000326912">
    <property type="component" value="Unassembled WGS sequence"/>
</dbReference>
<dbReference type="PROSITE" id="PS51257">
    <property type="entry name" value="PROKAR_LIPOPROTEIN"/>
    <property type="match status" value="1"/>
</dbReference>
<evidence type="ECO:0000313" key="2">
    <source>
        <dbReference type="EMBL" id="GER88045.1"/>
    </source>
</evidence>
<name>A0A5J4KJP8_9CHLR</name>
<gene>
    <name evidence="2" type="ORF">KDW_22070</name>
</gene>
<protein>
    <recommendedName>
        <fullName evidence="4">Lipoprotein</fullName>
    </recommendedName>
</protein>
<dbReference type="AlphaFoldDB" id="A0A5J4KJP8"/>
<dbReference type="RefSeq" id="WP_151755979.1">
    <property type="nucleotide sequence ID" value="NZ_BKZW01000001.1"/>
</dbReference>